<name>A0A1B0DLJ8_PHLPP</name>
<protein>
    <submittedName>
        <fullName evidence="1">Uncharacterized protein</fullName>
    </submittedName>
</protein>
<dbReference type="VEuPathDB" id="VectorBase:PPAI009238"/>
<organism evidence="1 2">
    <name type="scientific">Phlebotomus papatasi</name>
    <name type="common">Sandfly</name>
    <dbReference type="NCBI Taxonomy" id="29031"/>
    <lineage>
        <taxon>Eukaryota</taxon>
        <taxon>Metazoa</taxon>
        <taxon>Ecdysozoa</taxon>
        <taxon>Arthropoda</taxon>
        <taxon>Hexapoda</taxon>
        <taxon>Insecta</taxon>
        <taxon>Pterygota</taxon>
        <taxon>Neoptera</taxon>
        <taxon>Endopterygota</taxon>
        <taxon>Diptera</taxon>
        <taxon>Nematocera</taxon>
        <taxon>Psychodoidea</taxon>
        <taxon>Psychodidae</taxon>
        <taxon>Phlebotomus</taxon>
        <taxon>Phlebotomus</taxon>
    </lineage>
</organism>
<dbReference type="Gene3D" id="2.130.10.10">
    <property type="entry name" value="YVTN repeat-like/Quinoprotein amine dehydrogenase"/>
    <property type="match status" value="1"/>
</dbReference>
<sequence length="139" mass="15886">MSFPRNQLSASTIPLILSLIVLSSTVQSVQGVWQENVRPKLYVELGSEEILRFQGNDTTIDNFKLMLRDGNSLLIGARNIVYNLSISDLGEQQRLIWYSPEDDVKMCVVKGKDEVRFSTYYKFPFSSRPYTSLTPFPKV</sequence>
<dbReference type="AlphaFoldDB" id="A0A1B0DLJ8"/>
<reference evidence="1" key="1">
    <citation type="submission" date="2022-08" db="UniProtKB">
        <authorList>
            <consortium name="EnsemblMetazoa"/>
        </authorList>
    </citation>
    <scope>IDENTIFICATION</scope>
    <source>
        <strain evidence="1">Israel</strain>
    </source>
</reference>
<dbReference type="EnsemblMetazoa" id="PPAI009238-RA">
    <property type="protein sequence ID" value="PPAI009238-PA"/>
    <property type="gene ID" value="PPAI009238"/>
</dbReference>
<keyword evidence="2" id="KW-1185">Reference proteome</keyword>
<dbReference type="VEuPathDB" id="VectorBase:PPAPM1_009431"/>
<dbReference type="InterPro" id="IPR036352">
    <property type="entry name" value="Semap_dom_sf"/>
</dbReference>
<dbReference type="Proteomes" id="UP000092462">
    <property type="component" value="Unassembled WGS sequence"/>
</dbReference>
<dbReference type="InterPro" id="IPR015943">
    <property type="entry name" value="WD40/YVTN_repeat-like_dom_sf"/>
</dbReference>
<proteinExistence type="predicted"/>
<dbReference type="SUPFAM" id="SSF101912">
    <property type="entry name" value="Sema domain"/>
    <property type="match status" value="1"/>
</dbReference>
<evidence type="ECO:0000313" key="1">
    <source>
        <dbReference type="EnsemblMetazoa" id="PPAI009238-PA"/>
    </source>
</evidence>
<dbReference type="EMBL" id="AJVK01071772">
    <property type="status" value="NOT_ANNOTATED_CDS"/>
    <property type="molecule type" value="Genomic_DNA"/>
</dbReference>
<evidence type="ECO:0000313" key="2">
    <source>
        <dbReference type="Proteomes" id="UP000092462"/>
    </source>
</evidence>
<accession>A0A1B0DLJ8</accession>